<reference evidence="6 7" key="1">
    <citation type="submission" date="2024-10" db="EMBL/GenBank/DDBJ databases">
        <title>The Natural Products Discovery Center: Release of the First 8490 Sequenced Strains for Exploring Actinobacteria Biosynthetic Diversity.</title>
        <authorList>
            <person name="Kalkreuter E."/>
            <person name="Kautsar S.A."/>
            <person name="Yang D."/>
            <person name="Bader C.D."/>
            <person name="Teijaro C.N."/>
            <person name="Fluegel L."/>
            <person name="Davis C.M."/>
            <person name="Simpson J.R."/>
            <person name="Lauterbach L."/>
            <person name="Steele A.D."/>
            <person name="Gui C."/>
            <person name="Meng S."/>
            <person name="Li G."/>
            <person name="Viehrig K."/>
            <person name="Ye F."/>
            <person name="Su P."/>
            <person name="Kiefer A.F."/>
            <person name="Nichols A."/>
            <person name="Cepeda A.J."/>
            <person name="Yan W."/>
            <person name="Fan B."/>
            <person name="Jiang Y."/>
            <person name="Adhikari A."/>
            <person name="Zheng C.-J."/>
            <person name="Schuster L."/>
            <person name="Cowan T.M."/>
            <person name="Smanski M.J."/>
            <person name="Chevrette M.G."/>
            <person name="De Carvalho L.P.S."/>
            <person name="Shen B."/>
        </authorList>
    </citation>
    <scope>NUCLEOTIDE SEQUENCE [LARGE SCALE GENOMIC DNA]</scope>
    <source>
        <strain evidence="6 7">NPDC019275</strain>
    </source>
</reference>
<organism evidence="6 7">
    <name type="scientific">Nocardia xishanensis</name>
    <dbReference type="NCBI Taxonomy" id="238964"/>
    <lineage>
        <taxon>Bacteria</taxon>
        <taxon>Bacillati</taxon>
        <taxon>Actinomycetota</taxon>
        <taxon>Actinomycetes</taxon>
        <taxon>Mycobacteriales</taxon>
        <taxon>Nocardiaceae</taxon>
        <taxon>Nocardia</taxon>
    </lineage>
</organism>
<dbReference type="Proteomes" id="UP001611415">
    <property type="component" value="Unassembled WGS sequence"/>
</dbReference>
<comment type="caution">
    <text evidence="6">The sequence shown here is derived from an EMBL/GenBank/DDBJ whole genome shotgun (WGS) entry which is preliminary data.</text>
</comment>
<keyword evidence="2 4" id="KW-0238">DNA-binding</keyword>
<keyword evidence="7" id="KW-1185">Reference proteome</keyword>
<accession>A0ABW7WY86</accession>
<dbReference type="InterPro" id="IPR050109">
    <property type="entry name" value="HTH-type_TetR-like_transc_reg"/>
</dbReference>
<evidence type="ECO:0000313" key="6">
    <source>
        <dbReference type="EMBL" id="MFI2473808.1"/>
    </source>
</evidence>
<gene>
    <name evidence="6" type="ORF">ACH49W_10570</name>
</gene>
<dbReference type="InterPro" id="IPR036271">
    <property type="entry name" value="Tet_transcr_reg_TetR-rel_C_sf"/>
</dbReference>
<protein>
    <submittedName>
        <fullName evidence="6">TetR/AcrR family transcriptional regulator</fullName>
    </submittedName>
</protein>
<name>A0ABW7WY86_9NOCA</name>
<dbReference type="InterPro" id="IPR049445">
    <property type="entry name" value="TetR_SbtR-like_C"/>
</dbReference>
<evidence type="ECO:0000256" key="3">
    <source>
        <dbReference type="ARBA" id="ARBA00023163"/>
    </source>
</evidence>
<evidence type="ECO:0000313" key="7">
    <source>
        <dbReference type="Proteomes" id="UP001611415"/>
    </source>
</evidence>
<dbReference type="PANTHER" id="PTHR30055">
    <property type="entry name" value="HTH-TYPE TRANSCRIPTIONAL REGULATOR RUTR"/>
    <property type="match status" value="1"/>
</dbReference>
<dbReference type="EMBL" id="JBIRYO010000005">
    <property type="protein sequence ID" value="MFI2473808.1"/>
    <property type="molecule type" value="Genomic_DNA"/>
</dbReference>
<dbReference type="PROSITE" id="PS50977">
    <property type="entry name" value="HTH_TETR_2"/>
    <property type="match status" value="1"/>
</dbReference>
<dbReference type="PANTHER" id="PTHR30055:SF234">
    <property type="entry name" value="HTH-TYPE TRANSCRIPTIONAL REGULATOR BETI"/>
    <property type="match status" value="1"/>
</dbReference>
<dbReference type="RefSeq" id="WP_397092454.1">
    <property type="nucleotide sequence ID" value="NZ_JBIRYO010000005.1"/>
</dbReference>
<keyword evidence="3" id="KW-0804">Transcription</keyword>
<dbReference type="InterPro" id="IPR001647">
    <property type="entry name" value="HTH_TetR"/>
</dbReference>
<dbReference type="SUPFAM" id="SSF48498">
    <property type="entry name" value="Tetracyclin repressor-like, C-terminal domain"/>
    <property type="match status" value="1"/>
</dbReference>
<evidence type="ECO:0000259" key="5">
    <source>
        <dbReference type="PROSITE" id="PS50977"/>
    </source>
</evidence>
<proteinExistence type="predicted"/>
<dbReference type="SUPFAM" id="SSF46689">
    <property type="entry name" value="Homeodomain-like"/>
    <property type="match status" value="1"/>
</dbReference>
<feature type="domain" description="HTH tetR-type" evidence="5">
    <location>
        <begin position="17"/>
        <end position="76"/>
    </location>
</feature>
<evidence type="ECO:0000256" key="1">
    <source>
        <dbReference type="ARBA" id="ARBA00023015"/>
    </source>
</evidence>
<dbReference type="PRINTS" id="PR00455">
    <property type="entry name" value="HTHTETR"/>
</dbReference>
<dbReference type="Pfam" id="PF00440">
    <property type="entry name" value="TetR_N"/>
    <property type="match status" value="1"/>
</dbReference>
<dbReference type="Gene3D" id="1.10.357.10">
    <property type="entry name" value="Tetracycline Repressor, domain 2"/>
    <property type="match status" value="1"/>
</dbReference>
<feature type="DNA-binding region" description="H-T-H motif" evidence="4">
    <location>
        <begin position="39"/>
        <end position="58"/>
    </location>
</feature>
<evidence type="ECO:0000256" key="2">
    <source>
        <dbReference type="ARBA" id="ARBA00023125"/>
    </source>
</evidence>
<dbReference type="InterPro" id="IPR009057">
    <property type="entry name" value="Homeodomain-like_sf"/>
</dbReference>
<evidence type="ECO:0000256" key="4">
    <source>
        <dbReference type="PROSITE-ProRule" id="PRU00335"/>
    </source>
</evidence>
<sequence length="206" mass="21456">MQQADSPPPGGVRADARRSRARLLGAASTMFASEGVDVSFNEIARRAGVGPATLYRHFPQREDLIAAVVGTSLDEVTALASTLDTEPDPAAALSLWVAALVAHIRRVRGLSEEIVHALEVPDSPLAPHCAAALAAADTVLVRAQRAGRAHPEATTDDIVKIASAIAWASDQSDITAAATDRLLDLVLHGIIRPGKTVRSGRGGGRG</sequence>
<dbReference type="Pfam" id="PF21597">
    <property type="entry name" value="TetR_C_43"/>
    <property type="match status" value="1"/>
</dbReference>
<keyword evidence="1" id="KW-0805">Transcription regulation</keyword>